<organism evidence="1 2">
    <name type="scientific">Oceanidesulfovibrio marinus</name>
    <dbReference type="NCBI Taxonomy" id="370038"/>
    <lineage>
        <taxon>Bacteria</taxon>
        <taxon>Pseudomonadati</taxon>
        <taxon>Thermodesulfobacteriota</taxon>
        <taxon>Desulfovibrionia</taxon>
        <taxon>Desulfovibrionales</taxon>
        <taxon>Desulfovibrionaceae</taxon>
        <taxon>Oceanidesulfovibrio</taxon>
    </lineage>
</organism>
<evidence type="ECO:0000313" key="1">
    <source>
        <dbReference type="EMBL" id="TVM35639.1"/>
    </source>
</evidence>
<dbReference type="GO" id="GO:0008233">
    <property type="term" value="F:peptidase activity"/>
    <property type="evidence" value="ECO:0007669"/>
    <property type="project" value="UniProtKB-KW"/>
</dbReference>
<dbReference type="Pfam" id="PF01972">
    <property type="entry name" value="SDH_protease"/>
    <property type="match status" value="1"/>
</dbReference>
<keyword evidence="1" id="KW-0645">Protease</keyword>
<accession>A0A6P1ZKL1</accession>
<dbReference type="GO" id="GO:0006508">
    <property type="term" value="P:proteolysis"/>
    <property type="evidence" value="ECO:0007669"/>
    <property type="project" value="UniProtKB-KW"/>
</dbReference>
<protein>
    <submittedName>
        <fullName evidence="1">Serine protease</fullName>
    </submittedName>
</protein>
<dbReference type="AlphaFoldDB" id="A0A6P1ZKL1"/>
<sequence>MYQDRVPLYKEIEKQRNSKVLCYVTGDRRGMETQIHPEVLDMFVEHLDEFGLPIPKITLFLYSPGGITLAGWSIVNLIKIFADSYEVIVPFKAHSTATLMCLGADAIVMTKQATLGPIDPSVNSAFNPTIPNVTPPGATLPVSVESVKGFFELAKENLPEQTNLSDIFLKLADYVHPIALGNVYRSRAQIQMLARELLQAHMKDKKAIDDIISFLCSDSGSHDYTINRREAKNRLKLPVENPSQQLYAVIKKIYLDIRNELKLNEPFNPETELGTEDACDYECAQAIIESVDHGSHQHFTAGHLQRFSQPQGNFSVPGVANTKTFFGWRFTNEQQ</sequence>
<dbReference type="RefSeq" id="WP_144233969.1">
    <property type="nucleotide sequence ID" value="NZ_QMIF01000002.1"/>
</dbReference>
<name>A0A6P1ZKL1_9BACT</name>
<reference evidence="1 2" key="1">
    <citation type="submission" date="2018-06" db="EMBL/GenBank/DDBJ databases">
        <title>Complete genome of Desulfovibrio marinus P48SEP.</title>
        <authorList>
            <person name="Crispim J.S."/>
            <person name="Vidigal P.M.P."/>
            <person name="Silva L.C.F."/>
            <person name="Araujo L.C."/>
            <person name="Laguardia C.N."/>
            <person name="Dias R.S."/>
            <person name="Sousa M.P."/>
            <person name="Paula S.O."/>
            <person name="Silva C."/>
        </authorList>
    </citation>
    <scope>NUCLEOTIDE SEQUENCE [LARGE SCALE GENOMIC DNA]</scope>
    <source>
        <strain evidence="1 2">P48SEP</strain>
    </source>
</reference>
<keyword evidence="1" id="KW-0378">Hydrolase</keyword>
<comment type="caution">
    <text evidence="1">The sequence shown here is derived from an EMBL/GenBank/DDBJ whole genome shotgun (WGS) entry which is preliminary data.</text>
</comment>
<dbReference type="Proteomes" id="UP000434052">
    <property type="component" value="Unassembled WGS sequence"/>
</dbReference>
<dbReference type="OrthoDB" id="9806253at2"/>
<dbReference type="EMBL" id="QMIF01000002">
    <property type="protein sequence ID" value="TVM35639.1"/>
    <property type="molecule type" value="Genomic_DNA"/>
</dbReference>
<dbReference type="InterPro" id="IPR029045">
    <property type="entry name" value="ClpP/crotonase-like_dom_sf"/>
</dbReference>
<dbReference type="PANTHER" id="PTHR35984">
    <property type="entry name" value="PERIPLASMIC SERINE PROTEASE"/>
    <property type="match status" value="1"/>
</dbReference>
<dbReference type="PANTHER" id="PTHR35984:SF1">
    <property type="entry name" value="PERIPLASMIC SERINE PROTEASE"/>
    <property type="match status" value="1"/>
</dbReference>
<dbReference type="GO" id="GO:0016020">
    <property type="term" value="C:membrane"/>
    <property type="evidence" value="ECO:0007669"/>
    <property type="project" value="InterPro"/>
</dbReference>
<proteinExistence type="predicted"/>
<evidence type="ECO:0000313" key="2">
    <source>
        <dbReference type="Proteomes" id="UP000434052"/>
    </source>
</evidence>
<dbReference type="SUPFAM" id="SSF52096">
    <property type="entry name" value="ClpP/crotonase"/>
    <property type="match status" value="1"/>
</dbReference>
<dbReference type="InterPro" id="IPR002825">
    <property type="entry name" value="Pept_S49_ser-pept_pro"/>
</dbReference>
<dbReference type="Gene3D" id="3.90.226.10">
    <property type="entry name" value="2-enoyl-CoA Hydratase, Chain A, domain 1"/>
    <property type="match status" value="1"/>
</dbReference>
<gene>
    <name evidence="1" type="ORF">DQK91_02945</name>
</gene>